<name>A0A8C5NKL8_JUNHY</name>
<evidence type="ECO:0000313" key="3">
    <source>
        <dbReference type="Proteomes" id="UP000694408"/>
    </source>
</evidence>
<sequence>QSAERGHGDERGPRVLMGCLTLSLISLPVHLPCCSYQICGVPAQGTLDSHCSQAPVFPIPLMTPASANEFCYVLHHTAEGRTRALLQNFHQLVRKC</sequence>
<reference evidence="2" key="2">
    <citation type="submission" date="2025-09" db="UniProtKB">
        <authorList>
            <consortium name="Ensembl"/>
        </authorList>
    </citation>
    <scope>IDENTIFICATION</scope>
</reference>
<protein>
    <submittedName>
        <fullName evidence="2">Uncharacterized protein</fullName>
    </submittedName>
</protein>
<accession>A0A8C5NKL8</accession>
<keyword evidence="1" id="KW-0732">Signal</keyword>
<reference evidence="2" key="1">
    <citation type="submission" date="2025-08" db="UniProtKB">
        <authorList>
            <consortium name="Ensembl"/>
        </authorList>
    </citation>
    <scope>IDENTIFICATION</scope>
</reference>
<organism evidence="2 3">
    <name type="scientific">Junco hyemalis</name>
    <name type="common">Dark-eyed junco</name>
    <dbReference type="NCBI Taxonomy" id="40217"/>
    <lineage>
        <taxon>Eukaryota</taxon>
        <taxon>Metazoa</taxon>
        <taxon>Chordata</taxon>
        <taxon>Craniata</taxon>
        <taxon>Vertebrata</taxon>
        <taxon>Euteleostomi</taxon>
        <taxon>Archelosauria</taxon>
        <taxon>Archosauria</taxon>
        <taxon>Dinosauria</taxon>
        <taxon>Saurischia</taxon>
        <taxon>Theropoda</taxon>
        <taxon>Coelurosauria</taxon>
        <taxon>Aves</taxon>
        <taxon>Neognathae</taxon>
        <taxon>Neoaves</taxon>
        <taxon>Telluraves</taxon>
        <taxon>Australaves</taxon>
        <taxon>Passeriformes</taxon>
        <taxon>Passerellidae</taxon>
        <taxon>Junco</taxon>
    </lineage>
</organism>
<dbReference type="AlphaFoldDB" id="A0A8C5NKL8"/>
<feature type="chain" id="PRO_5034606757" evidence="1">
    <location>
        <begin position="32"/>
        <end position="96"/>
    </location>
</feature>
<dbReference type="Ensembl" id="ENSJHYT00000007675.1">
    <property type="protein sequence ID" value="ENSJHYP00000006283.1"/>
    <property type="gene ID" value="ENSJHYG00000005081.1"/>
</dbReference>
<dbReference type="Proteomes" id="UP000694408">
    <property type="component" value="Unplaced"/>
</dbReference>
<evidence type="ECO:0000256" key="1">
    <source>
        <dbReference type="SAM" id="SignalP"/>
    </source>
</evidence>
<proteinExistence type="predicted"/>
<feature type="signal peptide" evidence="1">
    <location>
        <begin position="1"/>
        <end position="31"/>
    </location>
</feature>
<evidence type="ECO:0000313" key="2">
    <source>
        <dbReference type="Ensembl" id="ENSJHYP00000006283.1"/>
    </source>
</evidence>
<keyword evidence="3" id="KW-1185">Reference proteome</keyword>